<dbReference type="AlphaFoldDB" id="A0A498K4B8"/>
<organism evidence="2 3">
    <name type="scientific">Malus domestica</name>
    <name type="common">Apple</name>
    <name type="synonym">Pyrus malus</name>
    <dbReference type="NCBI Taxonomy" id="3750"/>
    <lineage>
        <taxon>Eukaryota</taxon>
        <taxon>Viridiplantae</taxon>
        <taxon>Streptophyta</taxon>
        <taxon>Embryophyta</taxon>
        <taxon>Tracheophyta</taxon>
        <taxon>Spermatophyta</taxon>
        <taxon>Magnoliopsida</taxon>
        <taxon>eudicotyledons</taxon>
        <taxon>Gunneridae</taxon>
        <taxon>Pentapetalae</taxon>
        <taxon>rosids</taxon>
        <taxon>fabids</taxon>
        <taxon>Rosales</taxon>
        <taxon>Rosaceae</taxon>
        <taxon>Amygdaloideae</taxon>
        <taxon>Maleae</taxon>
        <taxon>Malus</taxon>
    </lineage>
</organism>
<keyword evidence="3" id="KW-1185">Reference proteome</keyword>
<feature type="region of interest" description="Disordered" evidence="1">
    <location>
        <begin position="278"/>
        <end position="349"/>
    </location>
</feature>
<accession>A0A498K4B8</accession>
<reference evidence="2 3" key="1">
    <citation type="submission" date="2018-10" db="EMBL/GenBank/DDBJ databases">
        <title>A high-quality apple genome assembly.</title>
        <authorList>
            <person name="Hu J."/>
        </authorList>
    </citation>
    <scope>NUCLEOTIDE SEQUENCE [LARGE SCALE GENOMIC DNA]</scope>
    <source>
        <strain evidence="3">cv. HFTH1</strain>
        <tissue evidence="2">Young leaf</tissue>
    </source>
</reference>
<evidence type="ECO:0000256" key="1">
    <source>
        <dbReference type="SAM" id="MobiDB-lite"/>
    </source>
</evidence>
<feature type="region of interest" description="Disordered" evidence="1">
    <location>
        <begin position="80"/>
        <end position="103"/>
    </location>
</feature>
<feature type="compositionally biased region" description="Polar residues" evidence="1">
    <location>
        <begin position="318"/>
        <end position="330"/>
    </location>
</feature>
<feature type="region of interest" description="Disordered" evidence="1">
    <location>
        <begin position="136"/>
        <end position="156"/>
    </location>
</feature>
<name>A0A498K4B8_MALDO</name>
<feature type="compositionally biased region" description="Basic and acidic residues" evidence="1">
    <location>
        <begin position="46"/>
        <end position="61"/>
    </location>
</feature>
<gene>
    <name evidence="2" type="ORF">DVH24_026798</name>
</gene>
<evidence type="ECO:0000313" key="2">
    <source>
        <dbReference type="EMBL" id="RXI02268.1"/>
    </source>
</evidence>
<evidence type="ECO:0000313" key="3">
    <source>
        <dbReference type="Proteomes" id="UP000290289"/>
    </source>
</evidence>
<feature type="compositionally biased region" description="Low complexity" evidence="1">
    <location>
        <begin position="84"/>
        <end position="103"/>
    </location>
</feature>
<proteinExistence type="predicted"/>
<protein>
    <submittedName>
        <fullName evidence="2">Uncharacterized protein</fullName>
    </submittedName>
</protein>
<dbReference type="Proteomes" id="UP000290289">
    <property type="component" value="Chromosome 4"/>
</dbReference>
<comment type="caution">
    <text evidence="2">The sequence shown here is derived from an EMBL/GenBank/DDBJ whole genome shotgun (WGS) entry which is preliminary data.</text>
</comment>
<feature type="region of interest" description="Disordered" evidence="1">
    <location>
        <begin position="41"/>
        <end position="66"/>
    </location>
</feature>
<dbReference type="EMBL" id="RDQH01000330">
    <property type="protein sequence ID" value="RXI02268.1"/>
    <property type="molecule type" value="Genomic_DNA"/>
</dbReference>
<feature type="compositionally biased region" description="Low complexity" evidence="1">
    <location>
        <begin position="136"/>
        <end position="154"/>
    </location>
</feature>
<feature type="compositionally biased region" description="Basic residues" evidence="1">
    <location>
        <begin position="282"/>
        <end position="301"/>
    </location>
</feature>
<sequence length="349" mass="38909">MPWRFQNIHLRPPQEPQLVSSNRPRKALKARPTMMLFITDTTYKADPTRNGEKHSGEETPHTHRRSVHLVRDSTRLHLQSVRQTTSSSPISTPTPSTTPAAHAATTTLNRRLRTVLSDNLSVSDLGSPAPVISSPFCSTSSVPSVPSTPSLPSVKTRPDANKVTVLVEIIEVGSQRQNEILVASLLRLELQIQDRLIKMEIVKNCFAESEMLEVLIQPSDRHLGAQPHVDDEQRTPLMVAATYVAQAQRRNNDDGVDTESHSFCGVVEINGDSVVTSASRLWRQRPKPNRWTSRPKTKRTSRPYSNQTSMCAKICNQGIPQDTQQEMQPKSPSPPPSSEQYPVLFVKVP</sequence>